<dbReference type="InterPro" id="IPR036188">
    <property type="entry name" value="FAD/NAD-bd_sf"/>
</dbReference>
<keyword evidence="2" id="KW-0285">Flavoprotein</keyword>
<proteinExistence type="inferred from homology"/>
<comment type="similarity">
    <text evidence="5">Belongs to the L2HGDH family.</text>
</comment>
<dbReference type="SUPFAM" id="SSF51905">
    <property type="entry name" value="FAD/NAD(P)-binding domain"/>
    <property type="match status" value="1"/>
</dbReference>
<evidence type="ECO:0000256" key="2">
    <source>
        <dbReference type="ARBA" id="ARBA00022630"/>
    </source>
</evidence>
<dbReference type="OrthoDB" id="9801699at2"/>
<accession>A0A1Y6B733</accession>
<keyword evidence="8" id="KW-1185">Reference proteome</keyword>
<name>A0A1Y6B733_9BACT</name>
<dbReference type="EMBL" id="FWZT01000001">
    <property type="protein sequence ID" value="SME91735.1"/>
    <property type="molecule type" value="Genomic_DNA"/>
</dbReference>
<dbReference type="Gene3D" id="3.50.50.60">
    <property type="entry name" value="FAD/NAD(P)-binding domain"/>
    <property type="match status" value="1"/>
</dbReference>
<evidence type="ECO:0000313" key="7">
    <source>
        <dbReference type="EMBL" id="SME91735.1"/>
    </source>
</evidence>
<dbReference type="AlphaFoldDB" id="A0A1Y6B733"/>
<keyword evidence="4" id="KW-0560">Oxidoreductase</keyword>
<dbReference type="Gene3D" id="3.30.9.10">
    <property type="entry name" value="D-Amino Acid Oxidase, subunit A, domain 2"/>
    <property type="match status" value="1"/>
</dbReference>
<keyword evidence="3" id="KW-0274">FAD</keyword>
<dbReference type="STRING" id="1513793.SAMN06296036_101477"/>
<dbReference type="PANTHER" id="PTHR43104">
    <property type="entry name" value="L-2-HYDROXYGLUTARATE DEHYDROGENASE, MITOCHONDRIAL"/>
    <property type="match status" value="1"/>
</dbReference>
<evidence type="ECO:0000313" key="8">
    <source>
        <dbReference type="Proteomes" id="UP000192907"/>
    </source>
</evidence>
<dbReference type="InterPro" id="IPR006076">
    <property type="entry name" value="FAD-dep_OxRdtase"/>
</dbReference>
<evidence type="ECO:0000256" key="5">
    <source>
        <dbReference type="ARBA" id="ARBA00037941"/>
    </source>
</evidence>
<feature type="domain" description="FAD dependent oxidoreductase" evidence="6">
    <location>
        <begin position="3"/>
        <end position="353"/>
    </location>
</feature>
<dbReference type="RefSeq" id="WP_132314411.1">
    <property type="nucleotide sequence ID" value="NZ_FWZT01000001.1"/>
</dbReference>
<evidence type="ECO:0000259" key="6">
    <source>
        <dbReference type="Pfam" id="PF01266"/>
    </source>
</evidence>
<dbReference type="Pfam" id="PF01266">
    <property type="entry name" value="DAO"/>
    <property type="match status" value="1"/>
</dbReference>
<protein>
    <submittedName>
        <fullName evidence="7">L-2-hydroxyglutarate oxidase LhgO</fullName>
    </submittedName>
</protein>
<evidence type="ECO:0000256" key="1">
    <source>
        <dbReference type="ARBA" id="ARBA00001974"/>
    </source>
</evidence>
<dbReference type="GO" id="GO:0047545">
    <property type="term" value="F:(S)-2-hydroxyglutarate dehydrogenase activity"/>
    <property type="evidence" value="ECO:0007669"/>
    <property type="project" value="TreeGrafter"/>
</dbReference>
<reference evidence="8" key="1">
    <citation type="submission" date="2017-04" db="EMBL/GenBank/DDBJ databases">
        <authorList>
            <person name="Varghese N."/>
            <person name="Submissions S."/>
        </authorList>
    </citation>
    <scope>NUCLEOTIDE SEQUENCE [LARGE SCALE GENOMIC DNA]</scope>
    <source>
        <strain evidence="8">RKEM611</strain>
    </source>
</reference>
<dbReference type="PANTHER" id="PTHR43104:SF4">
    <property type="entry name" value="L-2-HYDROXYGLUTARATE DEHYDROGENASE, MITOCHONDRIAL"/>
    <property type="match status" value="1"/>
</dbReference>
<sequence>MEVCIIGGGILGLVVGWELCQAGYKPTLLEGSSYLGDASSGRNSGVLHAGIYYPTDSLKHRLCIEGNRRWHELARTMDFQIRNCGKYIVARQTDDSELHRIYEQACQNEVPGLHLAGSKEIRDLNEFVRCRSAFFSKFSSVIDVPAAIRTLAVAMEQAGGAIYLNQVVRGLRSEGRGVEVVTQDGAVAFDWVINCAGHGAIDLRNSLGLQGLEPQLVKGNYIKTFKELGHPWLIYPTPEKDLMGLGVHNVIGFDKGVRFGPDTELVDRLDYALNKDPIDAMIHDVCERFHGLEPRDLSADFCGIRPKLIFNGEVYQDFWVKGPADLGVDGYIELCGVDSPGLTAAPALSRMVSTLIR</sequence>
<dbReference type="Proteomes" id="UP000192907">
    <property type="component" value="Unassembled WGS sequence"/>
</dbReference>
<evidence type="ECO:0000256" key="3">
    <source>
        <dbReference type="ARBA" id="ARBA00022827"/>
    </source>
</evidence>
<evidence type="ECO:0000256" key="4">
    <source>
        <dbReference type="ARBA" id="ARBA00023002"/>
    </source>
</evidence>
<gene>
    <name evidence="7" type="ORF">SAMN06296036_101477</name>
</gene>
<organism evidence="7 8">
    <name type="scientific">Pseudobacteriovorax antillogorgiicola</name>
    <dbReference type="NCBI Taxonomy" id="1513793"/>
    <lineage>
        <taxon>Bacteria</taxon>
        <taxon>Pseudomonadati</taxon>
        <taxon>Bdellovibrionota</taxon>
        <taxon>Oligoflexia</taxon>
        <taxon>Oligoflexales</taxon>
        <taxon>Pseudobacteriovoracaceae</taxon>
        <taxon>Pseudobacteriovorax</taxon>
    </lineage>
</organism>
<comment type="cofactor">
    <cofactor evidence="1">
        <name>FAD</name>
        <dbReference type="ChEBI" id="CHEBI:57692"/>
    </cofactor>
</comment>